<organism evidence="2 3">
    <name type="scientific">Limnospira indica PCC 8005</name>
    <dbReference type="NCBI Taxonomy" id="376219"/>
    <lineage>
        <taxon>Bacteria</taxon>
        <taxon>Bacillati</taxon>
        <taxon>Cyanobacteriota</taxon>
        <taxon>Cyanophyceae</taxon>
        <taxon>Oscillatoriophycideae</taxon>
        <taxon>Oscillatoriales</taxon>
        <taxon>Sirenicapillariaceae</taxon>
        <taxon>Limnospira</taxon>
    </lineage>
</organism>
<feature type="transmembrane region" description="Helical" evidence="1">
    <location>
        <begin position="21"/>
        <end position="41"/>
    </location>
</feature>
<evidence type="ECO:0000256" key="1">
    <source>
        <dbReference type="SAM" id="Phobius"/>
    </source>
</evidence>
<dbReference type="AlphaFoldDB" id="A0A9P1KHA1"/>
<name>A0A9P1KHA1_9CYAN</name>
<keyword evidence="1" id="KW-0472">Membrane</keyword>
<evidence type="ECO:0000313" key="3">
    <source>
        <dbReference type="Proteomes" id="UP000032946"/>
    </source>
</evidence>
<evidence type="ECO:0000313" key="2">
    <source>
        <dbReference type="EMBL" id="CDM96129.1"/>
    </source>
</evidence>
<accession>A0A9P1KHA1</accession>
<keyword evidence="3" id="KW-1185">Reference proteome</keyword>
<dbReference type="Proteomes" id="UP000032946">
    <property type="component" value="Chromosome"/>
</dbReference>
<sequence length="43" mass="4982">MPIMGITTHQDCEDKLQDHDLMSWLVTLRDVLLVLIFIVTVDL</sequence>
<keyword evidence="1" id="KW-1133">Transmembrane helix</keyword>
<keyword evidence="1" id="KW-0812">Transmembrane</keyword>
<proteinExistence type="predicted"/>
<dbReference type="EMBL" id="FO818640">
    <property type="protein sequence ID" value="CDM96129.1"/>
    <property type="molecule type" value="Genomic_DNA"/>
</dbReference>
<reference evidence="2 3" key="1">
    <citation type="submission" date="2014-02" db="EMBL/GenBank/DDBJ databases">
        <authorList>
            <person name="Genoscope - CEA"/>
        </authorList>
    </citation>
    <scope>NUCLEOTIDE SEQUENCE [LARGE SCALE GENOMIC DNA]</scope>
    <source>
        <strain evidence="2 3">PCC 8005</strain>
    </source>
</reference>
<gene>
    <name evidence="2" type="ORF">ARTHRO_40535</name>
</gene>
<protein>
    <submittedName>
        <fullName evidence="2">Uncharacterized protein</fullName>
    </submittedName>
</protein>